<dbReference type="AlphaFoldDB" id="A0A0D3IMD8"/>
<organism evidence="1 2">
    <name type="scientific">Emiliania huxleyi (strain CCMP1516)</name>
    <dbReference type="NCBI Taxonomy" id="280463"/>
    <lineage>
        <taxon>Eukaryota</taxon>
        <taxon>Haptista</taxon>
        <taxon>Haptophyta</taxon>
        <taxon>Prymnesiophyceae</taxon>
        <taxon>Isochrysidales</taxon>
        <taxon>Noelaerhabdaceae</taxon>
        <taxon>Emiliania</taxon>
    </lineage>
</organism>
<dbReference type="GeneID" id="17258493"/>
<sequence length="186" mass="19175">MCPASTHTALPVLAGAGGPPSLDGEDDGEVGVAAELAAEVGGGGFAQRLQARLRDLLAGPEAGGEGEEAGAAEAAPPKRANLIMMLVMIGVRLVMTLSLMYFRKQPSPSGVEDVIRAVGVEEGVSTDAVLEVLRAEGLLAAVRLGWAKLAAFARSPQAAPAMMVLLILSMKLVQRIDPDSLVLRLV</sequence>
<dbReference type="RefSeq" id="XP_005764852.1">
    <property type="nucleotide sequence ID" value="XM_005764795.1"/>
</dbReference>
<protein>
    <submittedName>
        <fullName evidence="1">Uncharacterized protein</fullName>
    </submittedName>
</protein>
<evidence type="ECO:0000313" key="1">
    <source>
        <dbReference type="EnsemblProtists" id="EOD12423"/>
    </source>
</evidence>
<reference evidence="1" key="2">
    <citation type="submission" date="2024-10" db="UniProtKB">
        <authorList>
            <consortium name="EnsemblProtists"/>
        </authorList>
    </citation>
    <scope>IDENTIFICATION</scope>
</reference>
<dbReference type="EnsemblProtists" id="EOD12423">
    <property type="protein sequence ID" value="EOD12423"/>
    <property type="gene ID" value="EMIHUDRAFT_213677"/>
</dbReference>
<keyword evidence="2" id="KW-1185">Reference proteome</keyword>
<accession>A0A0D3IMD8</accession>
<dbReference type="Proteomes" id="UP000013827">
    <property type="component" value="Unassembled WGS sequence"/>
</dbReference>
<reference evidence="2" key="1">
    <citation type="journal article" date="2013" name="Nature">
        <title>Pan genome of the phytoplankton Emiliania underpins its global distribution.</title>
        <authorList>
            <person name="Read B.A."/>
            <person name="Kegel J."/>
            <person name="Klute M.J."/>
            <person name="Kuo A."/>
            <person name="Lefebvre S.C."/>
            <person name="Maumus F."/>
            <person name="Mayer C."/>
            <person name="Miller J."/>
            <person name="Monier A."/>
            <person name="Salamov A."/>
            <person name="Young J."/>
            <person name="Aguilar M."/>
            <person name="Claverie J.M."/>
            <person name="Frickenhaus S."/>
            <person name="Gonzalez K."/>
            <person name="Herman E.K."/>
            <person name="Lin Y.C."/>
            <person name="Napier J."/>
            <person name="Ogata H."/>
            <person name="Sarno A.F."/>
            <person name="Shmutz J."/>
            <person name="Schroeder D."/>
            <person name="de Vargas C."/>
            <person name="Verret F."/>
            <person name="von Dassow P."/>
            <person name="Valentin K."/>
            <person name="Van de Peer Y."/>
            <person name="Wheeler G."/>
            <person name="Dacks J.B."/>
            <person name="Delwiche C.F."/>
            <person name="Dyhrman S.T."/>
            <person name="Glockner G."/>
            <person name="John U."/>
            <person name="Richards T."/>
            <person name="Worden A.Z."/>
            <person name="Zhang X."/>
            <person name="Grigoriev I.V."/>
            <person name="Allen A.E."/>
            <person name="Bidle K."/>
            <person name="Borodovsky M."/>
            <person name="Bowler C."/>
            <person name="Brownlee C."/>
            <person name="Cock J.M."/>
            <person name="Elias M."/>
            <person name="Gladyshev V.N."/>
            <person name="Groth M."/>
            <person name="Guda C."/>
            <person name="Hadaegh A."/>
            <person name="Iglesias-Rodriguez M.D."/>
            <person name="Jenkins J."/>
            <person name="Jones B.M."/>
            <person name="Lawson T."/>
            <person name="Leese F."/>
            <person name="Lindquist E."/>
            <person name="Lobanov A."/>
            <person name="Lomsadze A."/>
            <person name="Malik S.B."/>
            <person name="Marsh M.E."/>
            <person name="Mackinder L."/>
            <person name="Mock T."/>
            <person name="Mueller-Roeber B."/>
            <person name="Pagarete A."/>
            <person name="Parker M."/>
            <person name="Probert I."/>
            <person name="Quesneville H."/>
            <person name="Raines C."/>
            <person name="Rensing S.A."/>
            <person name="Riano-Pachon D.M."/>
            <person name="Richier S."/>
            <person name="Rokitta S."/>
            <person name="Shiraiwa Y."/>
            <person name="Soanes D.M."/>
            <person name="van der Giezen M."/>
            <person name="Wahlund T.M."/>
            <person name="Williams B."/>
            <person name="Wilson W."/>
            <person name="Wolfe G."/>
            <person name="Wurch L.L."/>
        </authorList>
    </citation>
    <scope>NUCLEOTIDE SEQUENCE</scope>
</reference>
<evidence type="ECO:0000313" key="2">
    <source>
        <dbReference type="Proteomes" id="UP000013827"/>
    </source>
</evidence>
<dbReference type="HOGENOM" id="CLU_1457042_0_0_1"/>
<name>A0A0D3IMD8_EMIH1</name>
<dbReference type="KEGG" id="ehx:EMIHUDRAFT_213677"/>
<proteinExistence type="predicted"/>
<dbReference type="PaxDb" id="2903-EOD12423"/>